<evidence type="ECO:0000313" key="2">
    <source>
        <dbReference type="EMBL" id="ELU07661.1"/>
    </source>
</evidence>
<feature type="domain" description="N-acetyltransferase" evidence="1">
    <location>
        <begin position="15"/>
        <end position="181"/>
    </location>
</feature>
<dbReference type="PROSITE" id="PS51186">
    <property type="entry name" value="GNAT"/>
    <property type="match status" value="1"/>
</dbReference>
<dbReference type="HOGENOM" id="CLU_099992_0_0_1"/>
<dbReference type="SUPFAM" id="SSF55729">
    <property type="entry name" value="Acyl-CoA N-acyltransferases (Nat)"/>
    <property type="match status" value="1"/>
</dbReference>
<organism evidence="2">
    <name type="scientific">Capitella teleta</name>
    <name type="common">Polychaete worm</name>
    <dbReference type="NCBI Taxonomy" id="283909"/>
    <lineage>
        <taxon>Eukaryota</taxon>
        <taxon>Metazoa</taxon>
        <taxon>Spiralia</taxon>
        <taxon>Lophotrochozoa</taxon>
        <taxon>Annelida</taxon>
        <taxon>Polychaeta</taxon>
        <taxon>Sedentaria</taxon>
        <taxon>Scolecida</taxon>
        <taxon>Capitellidae</taxon>
        <taxon>Capitella</taxon>
    </lineage>
</organism>
<evidence type="ECO:0000313" key="4">
    <source>
        <dbReference type="Proteomes" id="UP000014760"/>
    </source>
</evidence>
<accession>R7UWB6</accession>
<dbReference type="Pfam" id="PF13673">
    <property type="entry name" value="Acetyltransf_10"/>
    <property type="match status" value="1"/>
</dbReference>
<dbReference type="OMA" id="FESMCGP"/>
<evidence type="ECO:0000259" key="1">
    <source>
        <dbReference type="PROSITE" id="PS51186"/>
    </source>
</evidence>
<dbReference type="EnsemblMetazoa" id="CapteT207497">
    <property type="protein sequence ID" value="CapteP207497"/>
    <property type="gene ID" value="CapteG207497"/>
</dbReference>
<dbReference type="Proteomes" id="UP000014760">
    <property type="component" value="Unassembled WGS sequence"/>
</dbReference>
<protein>
    <recommendedName>
        <fullName evidence="1">N-acetyltransferase domain-containing protein</fullName>
    </recommendedName>
</protein>
<reference evidence="3" key="3">
    <citation type="submission" date="2015-06" db="UniProtKB">
        <authorList>
            <consortium name="EnsemblMetazoa"/>
        </authorList>
    </citation>
    <scope>IDENTIFICATION</scope>
</reference>
<reference evidence="2 4" key="2">
    <citation type="journal article" date="2013" name="Nature">
        <title>Insights into bilaterian evolution from three spiralian genomes.</title>
        <authorList>
            <person name="Simakov O."/>
            <person name="Marletaz F."/>
            <person name="Cho S.J."/>
            <person name="Edsinger-Gonzales E."/>
            <person name="Havlak P."/>
            <person name="Hellsten U."/>
            <person name="Kuo D.H."/>
            <person name="Larsson T."/>
            <person name="Lv J."/>
            <person name="Arendt D."/>
            <person name="Savage R."/>
            <person name="Osoegawa K."/>
            <person name="de Jong P."/>
            <person name="Grimwood J."/>
            <person name="Chapman J.A."/>
            <person name="Shapiro H."/>
            <person name="Aerts A."/>
            <person name="Otillar R.P."/>
            <person name="Terry A.Y."/>
            <person name="Boore J.L."/>
            <person name="Grigoriev I.V."/>
            <person name="Lindberg D.R."/>
            <person name="Seaver E.C."/>
            <person name="Weisblat D.A."/>
            <person name="Putnam N.H."/>
            <person name="Rokhsar D.S."/>
        </authorList>
    </citation>
    <scope>NUCLEOTIDE SEQUENCE</scope>
    <source>
        <strain evidence="2 4">I ESC-2004</strain>
    </source>
</reference>
<dbReference type="Gene3D" id="3.40.630.30">
    <property type="match status" value="1"/>
</dbReference>
<gene>
    <name evidence="2" type="ORF">CAPTEDRAFT_207497</name>
</gene>
<dbReference type="EMBL" id="AMQN01022139">
    <property type="status" value="NOT_ANNOTATED_CDS"/>
    <property type="molecule type" value="Genomic_DNA"/>
</dbReference>
<keyword evidence="4" id="KW-1185">Reference proteome</keyword>
<dbReference type="EMBL" id="KB299688">
    <property type="protein sequence ID" value="ELU07661.1"/>
    <property type="molecule type" value="Genomic_DNA"/>
</dbReference>
<dbReference type="AlphaFoldDB" id="R7UWB6"/>
<dbReference type="OrthoDB" id="2744543at2759"/>
<dbReference type="InterPro" id="IPR000182">
    <property type="entry name" value="GNAT_dom"/>
</dbReference>
<dbReference type="CDD" id="cd04301">
    <property type="entry name" value="NAT_SF"/>
    <property type="match status" value="1"/>
</dbReference>
<dbReference type="InterPro" id="IPR016181">
    <property type="entry name" value="Acyl_CoA_acyltransferase"/>
</dbReference>
<evidence type="ECO:0000313" key="3">
    <source>
        <dbReference type="EnsemblMetazoa" id="CapteP207497"/>
    </source>
</evidence>
<dbReference type="GO" id="GO:0016747">
    <property type="term" value="F:acyltransferase activity, transferring groups other than amino-acyl groups"/>
    <property type="evidence" value="ECO:0007669"/>
    <property type="project" value="InterPro"/>
</dbReference>
<sequence>MGYLISEFPFISSRMNHRRGPPANQQRSTTQVKQVVRTEKTRRDFRRIARESSGEAFDTEDGDKMFFAYNGSDLIGVGSLHLAARTPLGDESMFLSDHFHNINFVFVKSHHKHQGHGSCLLRFMLKYVHQNQKKSVRVQSAAKAVNFFQKHGFESVGEPFETLCGGSPLFNTLVNMQRTAI</sequence>
<name>R7UWB6_CAPTE</name>
<reference evidence="4" key="1">
    <citation type="submission" date="2012-12" db="EMBL/GenBank/DDBJ databases">
        <authorList>
            <person name="Hellsten U."/>
            <person name="Grimwood J."/>
            <person name="Chapman J.A."/>
            <person name="Shapiro H."/>
            <person name="Aerts A."/>
            <person name="Otillar R.P."/>
            <person name="Terry A.Y."/>
            <person name="Boore J.L."/>
            <person name="Simakov O."/>
            <person name="Marletaz F."/>
            <person name="Cho S.-J."/>
            <person name="Edsinger-Gonzales E."/>
            <person name="Havlak P."/>
            <person name="Kuo D.-H."/>
            <person name="Larsson T."/>
            <person name="Lv J."/>
            <person name="Arendt D."/>
            <person name="Savage R."/>
            <person name="Osoegawa K."/>
            <person name="de Jong P."/>
            <person name="Lindberg D.R."/>
            <person name="Seaver E.C."/>
            <person name="Weisblat D.A."/>
            <person name="Putnam N.H."/>
            <person name="Grigoriev I.V."/>
            <person name="Rokhsar D.S."/>
        </authorList>
    </citation>
    <scope>NUCLEOTIDE SEQUENCE</scope>
    <source>
        <strain evidence="4">I ESC-2004</strain>
    </source>
</reference>
<proteinExistence type="predicted"/>